<accession>A0A218ZBB9</accession>
<gene>
    <name evidence="2" type="ORF">B2J93_602</name>
</gene>
<keyword evidence="3" id="KW-1185">Reference proteome</keyword>
<keyword evidence="1" id="KW-0732">Signal</keyword>
<reference evidence="2 3" key="1">
    <citation type="submission" date="2017-04" db="EMBL/GenBank/DDBJ databases">
        <title>Draft genome sequence of Marssonina coronaria NL1: causal agent of apple blotch.</title>
        <authorList>
            <person name="Cheng Q."/>
        </authorList>
    </citation>
    <scope>NUCLEOTIDE SEQUENCE [LARGE SCALE GENOMIC DNA]</scope>
    <source>
        <strain evidence="2 3">NL1</strain>
    </source>
</reference>
<dbReference type="EMBL" id="MZNU01000083">
    <property type="protein sequence ID" value="OWP05032.1"/>
    <property type="molecule type" value="Genomic_DNA"/>
</dbReference>
<name>A0A218ZBB9_9HELO</name>
<evidence type="ECO:0000313" key="2">
    <source>
        <dbReference type="EMBL" id="OWP05032.1"/>
    </source>
</evidence>
<protein>
    <recommendedName>
        <fullName evidence="4">AA1-like domain-containing protein</fullName>
    </recommendedName>
</protein>
<organism evidence="2 3">
    <name type="scientific">Diplocarpon coronariae</name>
    <dbReference type="NCBI Taxonomy" id="2795749"/>
    <lineage>
        <taxon>Eukaryota</taxon>
        <taxon>Fungi</taxon>
        <taxon>Dikarya</taxon>
        <taxon>Ascomycota</taxon>
        <taxon>Pezizomycotina</taxon>
        <taxon>Leotiomycetes</taxon>
        <taxon>Helotiales</taxon>
        <taxon>Drepanopezizaceae</taxon>
        <taxon>Diplocarpon</taxon>
    </lineage>
</organism>
<proteinExistence type="predicted"/>
<feature type="chain" id="PRO_5012442846" description="AA1-like domain-containing protein" evidence="1">
    <location>
        <begin position="18"/>
        <end position="149"/>
    </location>
</feature>
<evidence type="ECO:0008006" key="4">
    <source>
        <dbReference type="Google" id="ProtNLM"/>
    </source>
</evidence>
<dbReference type="AlphaFoldDB" id="A0A218ZBB9"/>
<dbReference type="STRING" id="503106.A0A218ZBB9"/>
<evidence type="ECO:0000313" key="3">
    <source>
        <dbReference type="Proteomes" id="UP000242519"/>
    </source>
</evidence>
<feature type="signal peptide" evidence="1">
    <location>
        <begin position="1"/>
        <end position="17"/>
    </location>
</feature>
<dbReference type="Proteomes" id="UP000242519">
    <property type="component" value="Unassembled WGS sequence"/>
</dbReference>
<sequence>MQFSILPTLGLLASVSATAIQLQARTNGWSVLNFKRSSSGANSPVTYSLVINNYGTNQNCTIIDNTNPALYNAWYDLPCQETPDYHLSWGWDYKGDFTVRASVNVRSQTKQLTIESFPGHQKAYFGYTHPNNGLPGTVAYDNQGPNVPQ</sequence>
<dbReference type="OrthoDB" id="3836772at2759"/>
<dbReference type="InParanoid" id="A0A218ZBB9"/>
<comment type="caution">
    <text evidence="2">The sequence shown here is derived from an EMBL/GenBank/DDBJ whole genome shotgun (WGS) entry which is preliminary data.</text>
</comment>
<evidence type="ECO:0000256" key="1">
    <source>
        <dbReference type="SAM" id="SignalP"/>
    </source>
</evidence>